<dbReference type="InterPro" id="IPR002115">
    <property type="entry name" value="Tyr_Pase_low_mol_wt_mml"/>
</dbReference>
<dbReference type="PRINTS" id="PR00719">
    <property type="entry name" value="LMWPTPASE"/>
</dbReference>
<evidence type="ECO:0000256" key="4">
    <source>
        <dbReference type="ARBA" id="ARBA00022490"/>
    </source>
</evidence>
<dbReference type="SUPFAM" id="SSF52788">
    <property type="entry name" value="Phosphotyrosine protein phosphatases I"/>
    <property type="match status" value="1"/>
</dbReference>
<dbReference type="EC" id="3.1.3.48" evidence="3"/>
<dbReference type="EMBL" id="JAASRN010000001">
    <property type="protein sequence ID" value="NIK73421.1"/>
    <property type="molecule type" value="Genomic_DNA"/>
</dbReference>
<evidence type="ECO:0000259" key="8">
    <source>
        <dbReference type="SMART" id="SM00226"/>
    </source>
</evidence>
<dbReference type="CDD" id="cd16343">
    <property type="entry name" value="LMWPTP"/>
    <property type="match status" value="1"/>
</dbReference>
<evidence type="ECO:0000313" key="10">
    <source>
        <dbReference type="Proteomes" id="UP000537126"/>
    </source>
</evidence>
<dbReference type="SMART" id="SM00226">
    <property type="entry name" value="LMWPc"/>
    <property type="match status" value="1"/>
</dbReference>
<evidence type="ECO:0000256" key="1">
    <source>
        <dbReference type="ARBA" id="ARBA00004496"/>
    </source>
</evidence>
<dbReference type="Proteomes" id="UP000537126">
    <property type="component" value="Unassembled WGS sequence"/>
</dbReference>
<comment type="similarity">
    <text evidence="2">Belongs to the low molecular weight phosphotyrosine protein phosphatase family.</text>
</comment>
<comment type="caution">
    <text evidence="9">The sequence shown here is derived from an EMBL/GenBank/DDBJ whole genome shotgun (WGS) entry which is preliminary data.</text>
</comment>
<dbReference type="PRINTS" id="PR00720">
    <property type="entry name" value="MAMMALPTPASE"/>
</dbReference>
<dbReference type="RefSeq" id="WP_166918660.1">
    <property type="nucleotide sequence ID" value="NZ_JAASRN010000001.1"/>
</dbReference>
<feature type="domain" description="Phosphotyrosine protein phosphatase I" evidence="8">
    <location>
        <begin position="2"/>
        <end position="152"/>
    </location>
</feature>
<dbReference type="GO" id="GO:0004726">
    <property type="term" value="F:non-membrane spanning protein tyrosine phosphatase activity"/>
    <property type="evidence" value="ECO:0007669"/>
    <property type="project" value="InterPro"/>
</dbReference>
<feature type="active site" description="Nucleophile" evidence="7">
    <location>
        <position position="8"/>
    </location>
</feature>
<accession>A0A846MPR3</accession>
<evidence type="ECO:0000256" key="6">
    <source>
        <dbReference type="ARBA" id="ARBA00022912"/>
    </source>
</evidence>
<feature type="active site" description="Proton donor" evidence="7">
    <location>
        <position position="126"/>
    </location>
</feature>
<name>A0A846MPR3_9BACT</name>
<evidence type="ECO:0000256" key="5">
    <source>
        <dbReference type="ARBA" id="ARBA00022801"/>
    </source>
</evidence>
<evidence type="ECO:0000256" key="2">
    <source>
        <dbReference type="ARBA" id="ARBA00011063"/>
    </source>
</evidence>
<dbReference type="Gene3D" id="3.40.50.2300">
    <property type="match status" value="1"/>
</dbReference>
<keyword evidence="5 9" id="KW-0378">Hydrolase</keyword>
<dbReference type="InterPro" id="IPR023485">
    <property type="entry name" value="Ptyr_pPase"/>
</dbReference>
<comment type="subcellular location">
    <subcellularLocation>
        <location evidence="1">Cytoplasm</location>
    </subcellularLocation>
</comment>
<feature type="active site" evidence="7">
    <location>
        <position position="14"/>
    </location>
</feature>
<dbReference type="AlphaFoldDB" id="A0A846MPR3"/>
<protein>
    <recommendedName>
        <fullName evidence="3">protein-tyrosine-phosphatase</fullName>
        <ecNumber evidence="3">3.1.3.48</ecNumber>
    </recommendedName>
</protein>
<proteinExistence type="inferred from homology"/>
<reference evidence="9 10" key="1">
    <citation type="submission" date="2020-03" db="EMBL/GenBank/DDBJ databases">
        <title>Genomic Encyclopedia of Type Strains, Phase IV (KMG-IV): sequencing the most valuable type-strain genomes for metagenomic binning, comparative biology and taxonomic classification.</title>
        <authorList>
            <person name="Goeker M."/>
        </authorList>
    </citation>
    <scope>NUCLEOTIDE SEQUENCE [LARGE SCALE GENOMIC DNA]</scope>
    <source>
        <strain evidence="9 10">DSM 5718</strain>
    </source>
</reference>
<evidence type="ECO:0000256" key="7">
    <source>
        <dbReference type="PIRSR" id="PIRSR617867-1"/>
    </source>
</evidence>
<organism evidence="9 10">
    <name type="scientific">Thermonema lapsum</name>
    <dbReference type="NCBI Taxonomy" id="28195"/>
    <lineage>
        <taxon>Bacteria</taxon>
        <taxon>Pseudomonadati</taxon>
        <taxon>Bacteroidota</taxon>
        <taxon>Cytophagia</taxon>
        <taxon>Cytophagales</taxon>
        <taxon>Thermonemataceae</taxon>
        <taxon>Thermonema</taxon>
    </lineage>
</organism>
<gene>
    <name evidence="9" type="ORF">FHS56_000907</name>
</gene>
<evidence type="ECO:0000313" key="9">
    <source>
        <dbReference type="EMBL" id="NIK73421.1"/>
    </source>
</evidence>
<dbReference type="PANTHER" id="PTHR11717:SF7">
    <property type="entry name" value="LOW MOLECULAR WEIGHT PHOSPHOTYROSINE PROTEIN PHOSPHATASE"/>
    <property type="match status" value="1"/>
</dbReference>
<dbReference type="FunFam" id="3.40.50.2300:FF:000113">
    <property type="entry name" value="Low molecular weight protein-tyrosine-phosphatase"/>
    <property type="match status" value="1"/>
</dbReference>
<keyword evidence="10" id="KW-1185">Reference proteome</keyword>
<sequence>MIKVLFVCLGNICRSPMAEGIFKKLVKEEKLESKIMVDSAGTGSWHIGELPDRRTRQIAEKHGILLNSRARQIHREDFETFDYILVADRSNLREVERLAQSHPRAKSKIMLIRDFDPVAPQSEVPDPYYGDLSDFEEVYQILDRSLRPFLDFIKQEHRALLQEMSS</sequence>
<keyword evidence="4" id="KW-0963">Cytoplasm</keyword>
<dbReference type="InterPro" id="IPR017867">
    <property type="entry name" value="Tyr_phospatase_low_mol_wt"/>
</dbReference>
<dbReference type="GO" id="GO:0003993">
    <property type="term" value="F:acid phosphatase activity"/>
    <property type="evidence" value="ECO:0007669"/>
    <property type="project" value="InterPro"/>
</dbReference>
<evidence type="ECO:0000256" key="3">
    <source>
        <dbReference type="ARBA" id="ARBA00013064"/>
    </source>
</evidence>
<dbReference type="InterPro" id="IPR036196">
    <property type="entry name" value="Ptyr_pPase_sf"/>
</dbReference>
<dbReference type="InterPro" id="IPR050438">
    <property type="entry name" value="LMW_PTPase"/>
</dbReference>
<dbReference type="GO" id="GO:0005737">
    <property type="term" value="C:cytoplasm"/>
    <property type="evidence" value="ECO:0007669"/>
    <property type="project" value="UniProtKB-SubCell"/>
</dbReference>
<dbReference type="PANTHER" id="PTHR11717">
    <property type="entry name" value="LOW MOLECULAR WEIGHT PROTEIN TYROSINE PHOSPHATASE"/>
    <property type="match status" value="1"/>
</dbReference>
<keyword evidence="6" id="KW-0904">Protein phosphatase</keyword>
<dbReference type="Pfam" id="PF01451">
    <property type="entry name" value="LMWPc"/>
    <property type="match status" value="1"/>
</dbReference>